<keyword evidence="3 8" id="KW-0032">Aminotransferase</keyword>
<dbReference type="GO" id="GO:0004021">
    <property type="term" value="F:L-alanine:2-oxoglutarate aminotransferase activity"/>
    <property type="evidence" value="ECO:0007669"/>
    <property type="project" value="UniProtKB-EC"/>
</dbReference>
<dbReference type="Pfam" id="PF00155">
    <property type="entry name" value="Aminotran_1_2"/>
    <property type="match status" value="1"/>
</dbReference>
<comment type="cofactor">
    <cofactor evidence="1">
        <name>pyridoxal 5'-phosphate</name>
        <dbReference type="ChEBI" id="CHEBI:597326"/>
    </cofactor>
</comment>
<evidence type="ECO:0000313" key="9">
    <source>
        <dbReference type="Proteomes" id="UP001281761"/>
    </source>
</evidence>
<name>A0ABQ9WRP1_9EUKA</name>
<feature type="domain" description="Aminotransferase class I/classII large" evidence="7">
    <location>
        <begin position="91"/>
        <end position="472"/>
    </location>
</feature>
<dbReference type="EC" id="2.6.1.2" evidence="8"/>
<dbReference type="InterPro" id="IPR015422">
    <property type="entry name" value="PyrdxlP-dep_Trfase_small"/>
</dbReference>
<sequence length="485" mass="54055">MYTPNLTQSGINVNVQKAKYAVRGPVPQRAFEIEQELKAGKEHPFKKVINCNIGNPQLLGQHPISFYREVSSLLVCPDLLSNPKIEEIYQPDVIKRAREMLAQIPGGVGAYSNSQGLPFIVSDVASFISNRDNAPCDPKSVFLTQGASPGIQTILNMLIRSPNDGILVPMPQYPLYTGSIALYGGKALLYELDEQSGWALTVESIQKTIDEARKFDITPRAIVIINPGNPTGACLPRENIQQVLELAHRENMLVMSDEVYQTNIYNPDEKPFISFRQVLLEAKNKEKLAGLELISFNSISKGFFGECGIRGGYFQMENIDPFAWQEIYKLASLNLCPNVLGQCVVDFMVNPPKPGDASYPKYLEESQGILKSLQHRARKLSAALNDIDGCTCQPVESAMYAFPKIAIPAKAVQHARDVLHIPADLMYCFSLLESEGVCVVPGSGFGQASGTYHLRTTILPRDEEFDEMVERFKRHHLAFQEKWKE</sequence>
<keyword evidence="9" id="KW-1185">Reference proteome</keyword>
<dbReference type="InterPro" id="IPR004839">
    <property type="entry name" value="Aminotransferase_I/II_large"/>
</dbReference>
<dbReference type="Proteomes" id="UP001281761">
    <property type="component" value="Unassembled WGS sequence"/>
</dbReference>
<keyword evidence="5" id="KW-0663">Pyridoxal phosphate</keyword>
<dbReference type="PANTHER" id="PTHR11751:SF373">
    <property type="entry name" value="GLUTAMATE--GLYOXYLATE AMINOTRANSFERASE 2"/>
    <property type="match status" value="1"/>
</dbReference>
<dbReference type="EMBL" id="JARBJD010000428">
    <property type="protein sequence ID" value="KAK2942167.1"/>
    <property type="molecule type" value="Genomic_DNA"/>
</dbReference>
<protein>
    <submittedName>
        <fullName evidence="8">Alanine transaminase</fullName>
        <ecNumber evidence="8">2.6.1.2</ecNumber>
    </submittedName>
</protein>
<dbReference type="InterPro" id="IPR045088">
    <property type="entry name" value="ALAT1/2-like"/>
</dbReference>
<comment type="similarity">
    <text evidence="6">Belongs to the class-I pyridoxal-phosphate-dependent aminotransferase family. Alanine aminotransferase subfamily.</text>
</comment>
<dbReference type="Gene3D" id="3.40.640.10">
    <property type="entry name" value="Type I PLP-dependent aspartate aminotransferase-like (Major domain)"/>
    <property type="match status" value="1"/>
</dbReference>
<dbReference type="SUPFAM" id="SSF53383">
    <property type="entry name" value="PLP-dependent transferases"/>
    <property type="match status" value="1"/>
</dbReference>
<dbReference type="Gene3D" id="3.90.1150.10">
    <property type="entry name" value="Aspartate Aminotransferase, domain 1"/>
    <property type="match status" value="1"/>
</dbReference>
<dbReference type="CDD" id="cd00609">
    <property type="entry name" value="AAT_like"/>
    <property type="match status" value="1"/>
</dbReference>
<evidence type="ECO:0000313" key="8">
    <source>
        <dbReference type="EMBL" id="KAK2942167.1"/>
    </source>
</evidence>
<keyword evidence="4 8" id="KW-0808">Transferase</keyword>
<evidence type="ECO:0000256" key="5">
    <source>
        <dbReference type="ARBA" id="ARBA00022898"/>
    </source>
</evidence>
<organism evidence="8 9">
    <name type="scientific">Blattamonas nauphoetae</name>
    <dbReference type="NCBI Taxonomy" id="2049346"/>
    <lineage>
        <taxon>Eukaryota</taxon>
        <taxon>Metamonada</taxon>
        <taxon>Preaxostyla</taxon>
        <taxon>Oxymonadida</taxon>
        <taxon>Blattamonas</taxon>
    </lineage>
</organism>
<proteinExistence type="inferred from homology"/>
<evidence type="ECO:0000256" key="6">
    <source>
        <dbReference type="ARBA" id="ARBA00025785"/>
    </source>
</evidence>
<dbReference type="InterPro" id="IPR015421">
    <property type="entry name" value="PyrdxlP-dep_Trfase_major"/>
</dbReference>
<evidence type="ECO:0000256" key="3">
    <source>
        <dbReference type="ARBA" id="ARBA00022576"/>
    </source>
</evidence>
<dbReference type="Gene3D" id="1.10.287.1970">
    <property type="match status" value="1"/>
</dbReference>
<dbReference type="PANTHER" id="PTHR11751">
    <property type="entry name" value="ALANINE AMINOTRANSFERASE"/>
    <property type="match status" value="1"/>
</dbReference>
<evidence type="ECO:0000256" key="2">
    <source>
        <dbReference type="ARBA" id="ARBA00011738"/>
    </source>
</evidence>
<dbReference type="InterPro" id="IPR015424">
    <property type="entry name" value="PyrdxlP-dep_Trfase"/>
</dbReference>
<comment type="subunit">
    <text evidence="2">Homodimer.</text>
</comment>
<evidence type="ECO:0000259" key="7">
    <source>
        <dbReference type="Pfam" id="PF00155"/>
    </source>
</evidence>
<evidence type="ECO:0000256" key="4">
    <source>
        <dbReference type="ARBA" id="ARBA00022679"/>
    </source>
</evidence>
<gene>
    <name evidence="8" type="ORF">BLNAU_22924</name>
</gene>
<accession>A0ABQ9WRP1</accession>
<reference evidence="8 9" key="1">
    <citation type="journal article" date="2022" name="bioRxiv">
        <title>Genomics of Preaxostyla Flagellates Illuminates Evolutionary Transitions and the Path Towards Mitochondrial Loss.</title>
        <authorList>
            <person name="Novak L.V.F."/>
            <person name="Treitli S.C."/>
            <person name="Pyrih J."/>
            <person name="Halakuc P."/>
            <person name="Pipaliya S.V."/>
            <person name="Vacek V."/>
            <person name="Brzon O."/>
            <person name="Soukal P."/>
            <person name="Eme L."/>
            <person name="Dacks J.B."/>
            <person name="Karnkowska A."/>
            <person name="Elias M."/>
            <person name="Hampl V."/>
        </authorList>
    </citation>
    <scope>NUCLEOTIDE SEQUENCE [LARGE SCALE GENOMIC DNA]</scope>
    <source>
        <strain evidence="8">NAU3</strain>
        <tissue evidence="8">Gut</tissue>
    </source>
</reference>
<evidence type="ECO:0000256" key="1">
    <source>
        <dbReference type="ARBA" id="ARBA00001933"/>
    </source>
</evidence>
<comment type="caution">
    <text evidence="8">The sequence shown here is derived from an EMBL/GenBank/DDBJ whole genome shotgun (WGS) entry which is preliminary data.</text>
</comment>